<reference evidence="1" key="1">
    <citation type="submission" date="2021-01" db="EMBL/GenBank/DDBJ databases">
        <authorList>
            <person name="Kaushik A."/>
        </authorList>
    </citation>
    <scope>NUCLEOTIDE SEQUENCE</scope>
    <source>
        <strain evidence="1">AG1-1C</strain>
    </source>
</reference>
<accession>A0A8H3BSR0</accession>
<protein>
    <submittedName>
        <fullName evidence="1">Uncharacterized protein</fullName>
    </submittedName>
</protein>
<dbReference type="Proteomes" id="UP000663846">
    <property type="component" value="Unassembled WGS sequence"/>
</dbReference>
<gene>
    <name evidence="1" type="ORF">RDB_LOCUS166651</name>
</gene>
<dbReference type="AlphaFoldDB" id="A0A8H3BSR0"/>
<dbReference type="EMBL" id="CAJMWS010000835">
    <property type="protein sequence ID" value="CAE6465808.1"/>
    <property type="molecule type" value="Genomic_DNA"/>
</dbReference>
<name>A0A8H3BSR0_9AGAM</name>
<sequence length="298" mass="34518">MTDDNVASSSQRRLVVCFFDEYERYSTFMVDDDKNNRPQLFHQQKIPWYWKPSRTDRLIGLLRLNQQNKSIAEEAAAGAHRFICDNYRPGDEVILMVDDYGSNPHPLEAAEILAQHLDRDIRPAQYRQMRLGDARISARQRIPVHCIAVYRWGDHQESICIANDQMKFPPGIQHFIVGGWSHNGYWSCSTTCDLGGGMIAREICCYTGDVDWSSAFIFATKHIIYWKPEWTQDWEKISPVWTHPHNSPNATEDGYPSEMELPVGMYRHELNKYGDLPARDQGGNRVYLSVLVWKSSRC</sequence>
<organism evidence="1 2">
    <name type="scientific">Rhizoctonia solani</name>
    <dbReference type="NCBI Taxonomy" id="456999"/>
    <lineage>
        <taxon>Eukaryota</taxon>
        <taxon>Fungi</taxon>
        <taxon>Dikarya</taxon>
        <taxon>Basidiomycota</taxon>
        <taxon>Agaricomycotina</taxon>
        <taxon>Agaricomycetes</taxon>
        <taxon>Cantharellales</taxon>
        <taxon>Ceratobasidiaceae</taxon>
        <taxon>Rhizoctonia</taxon>
    </lineage>
</organism>
<comment type="caution">
    <text evidence="1">The sequence shown here is derived from an EMBL/GenBank/DDBJ whole genome shotgun (WGS) entry which is preliminary data.</text>
</comment>
<evidence type="ECO:0000313" key="1">
    <source>
        <dbReference type="EMBL" id="CAE6465808.1"/>
    </source>
</evidence>
<proteinExistence type="predicted"/>
<evidence type="ECO:0000313" key="2">
    <source>
        <dbReference type="Proteomes" id="UP000663846"/>
    </source>
</evidence>